<keyword evidence="9 15" id="KW-0376">Hydrogen peroxide</keyword>
<keyword evidence="5 12" id="KW-0106">Calcium</keyword>
<dbReference type="AlphaFoldDB" id="A0A7I8JNZ3"/>
<dbReference type="GO" id="GO:0042744">
    <property type="term" value="P:hydrogen peroxide catabolic process"/>
    <property type="evidence" value="ECO:0007669"/>
    <property type="project" value="UniProtKB-KW"/>
</dbReference>
<evidence type="ECO:0000256" key="5">
    <source>
        <dbReference type="ARBA" id="ARBA00022837"/>
    </source>
</evidence>
<feature type="binding site" evidence="12">
    <location>
        <position position="58"/>
    </location>
    <ligand>
        <name>Ca(2+)</name>
        <dbReference type="ChEBI" id="CHEBI:29108"/>
        <label>1</label>
    </ligand>
</feature>
<dbReference type="GO" id="GO:0046872">
    <property type="term" value="F:metal ion binding"/>
    <property type="evidence" value="ECO:0007669"/>
    <property type="project" value="UniProtKB-UniRule"/>
</dbReference>
<feature type="binding site" evidence="11">
    <location>
        <position position="133"/>
    </location>
    <ligand>
        <name>substrate</name>
    </ligand>
</feature>
<comment type="cofactor">
    <cofactor evidence="12 15">
        <name>Ca(2+)</name>
        <dbReference type="ChEBI" id="CHEBI:29108"/>
    </cofactor>
    <text evidence="12 15">Binds 2 calcium ions per subunit.</text>
</comment>
<keyword evidence="19" id="KW-1185">Reference proteome</keyword>
<organism evidence="18">
    <name type="scientific">Spirodela intermedia</name>
    <name type="common">Intermediate duckweed</name>
    <dbReference type="NCBI Taxonomy" id="51605"/>
    <lineage>
        <taxon>Eukaryota</taxon>
        <taxon>Viridiplantae</taxon>
        <taxon>Streptophyta</taxon>
        <taxon>Embryophyta</taxon>
        <taxon>Tracheophyta</taxon>
        <taxon>Spermatophyta</taxon>
        <taxon>Magnoliopsida</taxon>
        <taxon>Liliopsida</taxon>
        <taxon>Araceae</taxon>
        <taxon>Lemnoideae</taxon>
        <taxon>Spirodela</taxon>
    </lineage>
</organism>
<feature type="domain" description="Plant heme peroxidase family profile" evidence="17">
    <location>
        <begin position="11"/>
        <end position="303"/>
    </location>
</feature>
<proteinExistence type="inferred from homology"/>
<dbReference type="GO" id="GO:0005576">
    <property type="term" value="C:extracellular region"/>
    <property type="evidence" value="ECO:0007669"/>
    <property type="project" value="UniProtKB-SubCell"/>
</dbReference>
<feature type="binding site" evidence="12">
    <location>
        <position position="74"/>
    </location>
    <ligand>
        <name>Ca(2+)</name>
        <dbReference type="ChEBI" id="CHEBI:29108"/>
        <label>1</label>
    </ligand>
</feature>
<dbReference type="InterPro" id="IPR019794">
    <property type="entry name" value="Peroxidases_AS"/>
</dbReference>
<gene>
    <name evidence="18" type="ORF">SI7747_15018325</name>
</gene>
<feature type="binding site" evidence="12">
    <location>
        <position position="53"/>
    </location>
    <ligand>
        <name>Ca(2+)</name>
        <dbReference type="ChEBI" id="CHEBI:29108"/>
        <label>1</label>
    </ligand>
</feature>
<evidence type="ECO:0000313" key="19">
    <source>
        <dbReference type="Proteomes" id="UP001189122"/>
    </source>
</evidence>
<comment type="catalytic activity">
    <reaction evidence="1 15">
        <text>2 a phenolic donor + H2O2 = 2 a phenolic radical donor + 2 H2O</text>
        <dbReference type="Rhea" id="RHEA:56136"/>
        <dbReference type="ChEBI" id="CHEBI:15377"/>
        <dbReference type="ChEBI" id="CHEBI:16240"/>
        <dbReference type="ChEBI" id="CHEBI:139520"/>
        <dbReference type="ChEBI" id="CHEBI:139521"/>
        <dbReference type="EC" id="1.11.1.7"/>
    </reaction>
</comment>
<dbReference type="InterPro" id="IPR033905">
    <property type="entry name" value="Secretory_peroxidase"/>
</dbReference>
<keyword evidence="15" id="KW-0732">Signal</keyword>
<dbReference type="Proteomes" id="UP001189122">
    <property type="component" value="Unassembled WGS sequence"/>
</dbReference>
<evidence type="ECO:0000256" key="12">
    <source>
        <dbReference type="PIRSR" id="PIRSR600823-3"/>
    </source>
</evidence>
<dbReference type="Gene3D" id="1.10.520.10">
    <property type="match status" value="1"/>
</dbReference>
<dbReference type="EMBL" id="CACRZD030000015">
    <property type="protein sequence ID" value="CAA6671917.1"/>
    <property type="molecule type" value="Genomic_DNA"/>
</dbReference>
<dbReference type="PANTHER" id="PTHR31517">
    <property type="match status" value="1"/>
</dbReference>
<evidence type="ECO:0000256" key="8">
    <source>
        <dbReference type="ARBA" id="ARBA00023157"/>
    </source>
</evidence>
<evidence type="ECO:0000256" key="10">
    <source>
        <dbReference type="PIRSR" id="PIRSR600823-1"/>
    </source>
</evidence>
<dbReference type="CDD" id="cd00693">
    <property type="entry name" value="secretory_peroxidase"/>
    <property type="match status" value="1"/>
</dbReference>
<feature type="active site" description="Proton acceptor" evidence="10">
    <location>
        <position position="52"/>
    </location>
</feature>
<feature type="site" description="Transition state stabilizer" evidence="13">
    <location>
        <position position="48"/>
    </location>
</feature>
<dbReference type="GO" id="GO:0006979">
    <property type="term" value="P:response to oxidative stress"/>
    <property type="evidence" value="ECO:0007669"/>
    <property type="project" value="UniProtKB-UniRule"/>
</dbReference>
<dbReference type="Pfam" id="PF00141">
    <property type="entry name" value="peroxidase"/>
    <property type="match status" value="1"/>
</dbReference>
<evidence type="ECO:0000256" key="6">
    <source>
        <dbReference type="ARBA" id="ARBA00023002"/>
    </source>
</evidence>
<dbReference type="GO" id="GO:0020037">
    <property type="term" value="F:heme binding"/>
    <property type="evidence" value="ECO:0007669"/>
    <property type="project" value="UniProtKB-UniRule"/>
</dbReference>
<evidence type="ECO:0000256" key="9">
    <source>
        <dbReference type="ARBA" id="ARBA00023324"/>
    </source>
</evidence>
<feature type="region of interest" description="Disordered" evidence="16">
    <location>
        <begin position="127"/>
        <end position="146"/>
    </location>
</feature>
<keyword evidence="7 12" id="KW-0408">Iron</keyword>
<dbReference type="EMBL" id="LR743602">
    <property type="protein sequence ID" value="CAA2632734.1"/>
    <property type="molecule type" value="Genomic_DNA"/>
</dbReference>
<feature type="binding site" description="axial binding residue" evidence="12">
    <location>
        <position position="163"/>
    </location>
    <ligand>
        <name>heme b</name>
        <dbReference type="ChEBI" id="CHEBI:60344"/>
    </ligand>
    <ligandPart>
        <name>Fe</name>
        <dbReference type="ChEBI" id="CHEBI:18248"/>
    </ligandPart>
</feature>
<feature type="disulfide bond" evidence="14">
    <location>
        <begin position="54"/>
        <end position="59"/>
    </location>
</feature>
<dbReference type="PRINTS" id="PR00458">
    <property type="entry name" value="PEROXIDASE"/>
</dbReference>
<keyword evidence="8 14" id="KW-1015">Disulfide bond</keyword>
<dbReference type="InterPro" id="IPR002016">
    <property type="entry name" value="Haem_peroxidase"/>
</dbReference>
<accession>A0A7I8JNZ3</accession>
<feature type="disulfide bond" evidence="14">
    <location>
        <begin position="93"/>
        <end position="299"/>
    </location>
</feature>
<comment type="cofactor">
    <cofactor evidence="12 15">
        <name>heme b</name>
        <dbReference type="ChEBI" id="CHEBI:60344"/>
    </cofactor>
    <text evidence="12 15">Binds 1 heme b (iron(II)-protoporphyrin IX) group per subunit.</text>
</comment>
<evidence type="ECO:0000256" key="2">
    <source>
        <dbReference type="ARBA" id="ARBA00022559"/>
    </source>
</evidence>
<feature type="binding site" evidence="12">
    <location>
        <position position="62"/>
    </location>
    <ligand>
        <name>Ca(2+)</name>
        <dbReference type="ChEBI" id="CHEBI:29108"/>
        <label>1</label>
    </ligand>
</feature>
<dbReference type="InterPro" id="IPR000823">
    <property type="entry name" value="Peroxidase_pln"/>
</dbReference>
<keyword evidence="15" id="KW-0964">Secreted</keyword>
<dbReference type="SUPFAM" id="SSF48113">
    <property type="entry name" value="Heme-dependent peroxidases"/>
    <property type="match status" value="1"/>
</dbReference>
<keyword evidence="4 12" id="KW-0479">Metal-binding</keyword>
<evidence type="ECO:0000313" key="18">
    <source>
        <dbReference type="EMBL" id="CAA2632734.1"/>
    </source>
</evidence>
<dbReference type="PROSITE" id="PS00436">
    <property type="entry name" value="PEROXIDASE_2"/>
    <property type="match status" value="1"/>
</dbReference>
<evidence type="ECO:0000256" key="1">
    <source>
        <dbReference type="ARBA" id="ARBA00000189"/>
    </source>
</evidence>
<sequence>MAGRFLLGLLSLSVALGGDTCPGAELISRDVMEKHLRRDPTIAAGIIRMFFHDCFVRGCDGSVLLDTTGDTVAEKEAPPNLTLRRKCRGTVSCADVLAMAARDSVALSGGAAYEVPTGRRTASFRMHRRSTCPGPPSPFSKPLKPSRGSISQPNSFKFPTGAHSIGLCHCGFFVDRLYSFQGTGMPDPSLDAGFLVALRQRCPDSAAAAENISADPTVFMNQATSSPFTLDSSFYRGVLHNRAVLQLDQELAYADLSNSLAATFLTRPNLFIWSFSKSMIRLGNVGVLSGDQGEIRLNCRQVNGVA</sequence>
<evidence type="ECO:0000256" key="7">
    <source>
        <dbReference type="ARBA" id="ARBA00023004"/>
    </source>
</evidence>
<comment type="subcellular location">
    <subcellularLocation>
        <location evidence="15">Secreted</location>
    </subcellularLocation>
</comment>
<name>A0A7I8JNZ3_SPIIN</name>
<dbReference type="EC" id="1.11.1.7" evidence="15"/>
<keyword evidence="3 15" id="KW-0349">Heme</keyword>
<evidence type="ECO:0000256" key="11">
    <source>
        <dbReference type="PIRSR" id="PIRSR600823-2"/>
    </source>
</evidence>
<evidence type="ECO:0000256" key="15">
    <source>
        <dbReference type="RuleBase" id="RU362060"/>
    </source>
</evidence>
<comment type="function">
    <text evidence="15">Removal of H(2)O(2), oxidation of toxic reductants, biosynthesis and degradation of lignin, suberization, auxin catabolism, response to environmental stresses such as wounding, pathogen attack and oxidative stress.</text>
</comment>
<protein>
    <recommendedName>
        <fullName evidence="15">Peroxidase</fullName>
        <ecNumber evidence="15">1.11.1.7</ecNumber>
    </recommendedName>
</protein>
<feature type="binding site" evidence="12">
    <location>
        <position position="215"/>
    </location>
    <ligand>
        <name>Ca(2+)</name>
        <dbReference type="ChEBI" id="CHEBI:29108"/>
        <label>2</label>
    </ligand>
</feature>
<reference evidence="18 19" key="1">
    <citation type="submission" date="2019-12" db="EMBL/GenBank/DDBJ databases">
        <authorList>
            <person name="Scholz U."/>
            <person name="Mascher M."/>
            <person name="Fiebig A."/>
        </authorList>
    </citation>
    <scope>NUCLEOTIDE SEQUENCE</scope>
</reference>
<evidence type="ECO:0000256" key="3">
    <source>
        <dbReference type="ARBA" id="ARBA00022617"/>
    </source>
</evidence>
<dbReference type="PROSITE" id="PS50873">
    <property type="entry name" value="PEROXIDASE_4"/>
    <property type="match status" value="1"/>
</dbReference>
<feature type="binding site" evidence="12">
    <location>
        <position position="231"/>
    </location>
    <ligand>
        <name>Ca(2+)</name>
        <dbReference type="ChEBI" id="CHEBI:29108"/>
        <label>2</label>
    </ligand>
</feature>
<dbReference type="InterPro" id="IPR010255">
    <property type="entry name" value="Haem_peroxidase_sf"/>
</dbReference>
<keyword evidence="2 15" id="KW-0575">Peroxidase</keyword>
<comment type="similarity">
    <text evidence="15">Belongs to the peroxidase family. Classical plant (class III) peroxidase subfamily.</text>
</comment>
<feature type="disulfide bond" evidence="14">
    <location>
        <begin position="21"/>
        <end position="87"/>
    </location>
</feature>
<feature type="chain" id="PRO_5029939979" description="Peroxidase" evidence="15">
    <location>
        <begin position="18"/>
        <end position="306"/>
    </location>
</feature>
<feature type="signal peptide" evidence="15">
    <location>
        <begin position="1"/>
        <end position="17"/>
    </location>
</feature>
<dbReference type="Gene3D" id="1.10.420.10">
    <property type="entry name" value="Peroxidase, domain 2"/>
    <property type="match status" value="1"/>
</dbReference>
<dbReference type="PANTHER" id="PTHR31517:SF48">
    <property type="entry name" value="PEROXIDASE 16-RELATED"/>
    <property type="match status" value="1"/>
</dbReference>
<feature type="binding site" evidence="12">
    <location>
        <position position="60"/>
    </location>
    <ligand>
        <name>Ca(2+)</name>
        <dbReference type="ChEBI" id="CHEBI:29108"/>
        <label>1</label>
    </ligand>
</feature>
<dbReference type="PRINTS" id="PR00461">
    <property type="entry name" value="PLPEROXIDASE"/>
</dbReference>
<keyword evidence="6 15" id="KW-0560">Oxidoreductase</keyword>
<evidence type="ECO:0000256" key="14">
    <source>
        <dbReference type="PIRSR" id="PIRSR600823-5"/>
    </source>
</evidence>
<evidence type="ECO:0000256" key="16">
    <source>
        <dbReference type="SAM" id="MobiDB-lite"/>
    </source>
</evidence>
<dbReference type="GO" id="GO:0140825">
    <property type="term" value="F:lactoperoxidase activity"/>
    <property type="evidence" value="ECO:0007669"/>
    <property type="project" value="UniProtKB-EC"/>
</dbReference>
<evidence type="ECO:0000256" key="13">
    <source>
        <dbReference type="PIRSR" id="PIRSR600823-4"/>
    </source>
</evidence>
<evidence type="ECO:0000256" key="4">
    <source>
        <dbReference type="ARBA" id="ARBA00022723"/>
    </source>
</evidence>
<evidence type="ECO:0000259" key="17">
    <source>
        <dbReference type="PROSITE" id="PS50873"/>
    </source>
</evidence>
<feature type="binding site" evidence="12">
    <location>
        <position position="56"/>
    </location>
    <ligand>
        <name>Ca(2+)</name>
        <dbReference type="ChEBI" id="CHEBI:29108"/>
        <label>1</label>
    </ligand>
</feature>
<feature type="disulfide bond" evidence="14">
    <location>
        <begin position="170"/>
        <end position="202"/>
    </location>
</feature>